<accession>A0A7G3G560</accession>
<evidence type="ECO:0000259" key="2">
    <source>
        <dbReference type="Pfam" id="PF00691"/>
    </source>
</evidence>
<evidence type="ECO:0000313" key="4">
    <source>
        <dbReference type="Proteomes" id="UP000515917"/>
    </source>
</evidence>
<dbReference type="Proteomes" id="UP000515917">
    <property type="component" value="Chromosome"/>
</dbReference>
<name>A0A7G3G560_9NEIS</name>
<gene>
    <name evidence="3" type="ORF">C1H71_00605</name>
</gene>
<keyword evidence="4" id="KW-1185">Reference proteome</keyword>
<proteinExistence type="predicted"/>
<evidence type="ECO:0000313" key="3">
    <source>
        <dbReference type="EMBL" id="QBC42203.1"/>
    </source>
</evidence>
<keyword evidence="1" id="KW-0732">Signal</keyword>
<feature type="domain" description="OmpA-like" evidence="2">
    <location>
        <begin position="72"/>
        <end position="143"/>
    </location>
</feature>
<feature type="chain" id="PRO_5028896656" description="OmpA-like domain-containing protein" evidence="1">
    <location>
        <begin position="31"/>
        <end position="158"/>
    </location>
</feature>
<dbReference type="SUPFAM" id="SSF103088">
    <property type="entry name" value="OmpA-like"/>
    <property type="match status" value="1"/>
</dbReference>
<dbReference type="KEGG" id="ifl:C1H71_00605"/>
<reference evidence="3 4" key="1">
    <citation type="submission" date="2018-01" db="EMBL/GenBank/DDBJ databases">
        <title>Genome sequence of Iodobacter sp. strain PCH194 isolated from Indian Trans-Himalaya.</title>
        <authorList>
            <person name="Kumar V."/>
            <person name="Thakur V."/>
            <person name="Kumar S."/>
            <person name="Singh D."/>
        </authorList>
    </citation>
    <scope>NUCLEOTIDE SEQUENCE [LARGE SCALE GENOMIC DNA]</scope>
    <source>
        <strain evidence="3 4">PCH194</strain>
    </source>
</reference>
<feature type="signal peptide" evidence="1">
    <location>
        <begin position="1"/>
        <end position="30"/>
    </location>
</feature>
<dbReference type="EMBL" id="CP025781">
    <property type="protein sequence ID" value="QBC42203.1"/>
    <property type="molecule type" value="Genomic_DNA"/>
</dbReference>
<dbReference type="InterPro" id="IPR006665">
    <property type="entry name" value="OmpA-like"/>
</dbReference>
<dbReference type="Pfam" id="PF00691">
    <property type="entry name" value="OmpA"/>
    <property type="match status" value="1"/>
</dbReference>
<protein>
    <recommendedName>
        <fullName evidence="2">OmpA-like domain-containing protein</fullName>
    </recommendedName>
</protein>
<sequence>MTIGQLCCVKKRILSMKYSGLLLSASVLLAVGVMSGCATDQAAQVENASATSWVKQPVSVTIALGKPYTLQFDKMAAKLTPQQEEILTSLALQMKDAKSIILRGYCNKRDIGNAKDSALARAVNVQKFLVSQGIADQKMSLRYNTDDAEHAVELELGN</sequence>
<dbReference type="AlphaFoldDB" id="A0A7G3G560"/>
<organism evidence="3 4">
    <name type="scientific">Iodobacter fluviatilis</name>
    <dbReference type="NCBI Taxonomy" id="537"/>
    <lineage>
        <taxon>Bacteria</taxon>
        <taxon>Pseudomonadati</taxon>
        <taxon>Pseudomonadota</taxon>
        <taxon>Betaproteobacteria</taxon>
        <taxon>Neisseriales</taxon>
        <taxon>Chitinibacteraceae</taxon>
        <taxon>Iodobacter</taxon>
    </lineage>
</organism>
<dbReference type="Gene3D" id="3.30.1330.60">
    <property type="entry name" value="OmpA-like domain"/>
    <property type="match status" value="1"/>
</dbReference>
<evidence type="ECO:0000256" key="1">
    <source>
        <dbReference type="SAM" id="SignalP"/>
    </source>
</evidence>
<dbReference type="InterPro" id="IPR036737">
    <property type="entry name" value="OmpA-like_sf"/>
</dbReference>